<keyword evidence="3" id="KW-1185">Reference proteome</keyword>
<keyword evidence="1" id="KW-0812">Transmembrane</keyword>
<gene>
    <name evidence="2" type="ORF">SPHA_20438</name>
</gene>
<reference evidence="2" key="1">
    <citation type="submission" date="2021-01" db="EMBL/GenBank/DDBJ databases">
        <authorList>
            <person name="Li R."/>
            <person name="Bekaert M."/>
        </authorList>
    </citation>
    <scope>NUCLEOTIDE SEQUENCE</scope>
    <source>
        <strain evidence="2">Farmed</strain>
    </source>
</reference>
<keyword evidence="1" id="KW-1133">Transmembrane helix</keyword>
<organism evidence="2 3">
    <name type="scientific">Acanthosepion pharaonis</name>
    <name type="common">Pharaoh cuttlefish</name>
    <name type="synonym">Sepia pharaonis</name>
    <dbReference type="NCBI Taxonomy" id="158019"/>
    <lineage>
        <taxon>Eukaryota</taxon>
        <taxon>Metazoa</taxon>
        <taxon>Spiralia</taxon>
        <taxon>Lophotrochozoa</taxon>
        <taxon>Mollusca</taxon>
        <taxon>Cephalopoda</taxon>
        <taxon>Coleoidea</taxon>
        <taxon>Decapodiformes</taxon>
        <taxon>Sepiida</taxon>
        <taxon>Sepiina</taxon>
        <taxon>Sepiidae</taxon>
        <taxon>Acanthosepion</taxon>
    </lineage>
</organism>
<feature type="transmembrane region" description="Helical" evidence="1">
    <location>
        <begin position="82"/>
        <end position="102"/>
    </location>
</feature>
<comment type="caution">
    <text evidence="2">The sequence shown here is derived from an EMBL/GenBank/DDBJ whole genome shotgun (WGS) entry which is preliminary data.</text>
</comment>
<accession>A0A812BPG9</accession>
<protein>
    <recommendedName>
        <fullName evidence="4">Transmembrane protein</fullName>
    </recommendedName>
</protein>
<evidence type="ECO:0000256" key="1">
    <source>
        <dbReference type="SAM" id="Phobius"/>
    </source>
</evidence>
<dbReference type="AlphaFoldDB" id="A0A812BPG9"/>
<evidence type="ECO:0008006" key="4">
    <source>
        <dbReference type="Google" id="ProtNLM"/>
    </source>
</evidence>
<dbReference type="Proteomes" id="UP000597762">
    <property type="component" value="Unassembled WGS sequence"/>
</dbReference>
<keyword evidence="1" id="KW-0472">Membrane</keyword>
<feature type="transmembrane region" description="Helical" evidence="1">
    <location>
        <begin position="55"/>
        <end position="76"/>
    </location>
</feature>
<sequence>MDKEKKIFEERPSLCFLSPPLHFIIFSLFCFSHSLSLSFARPLALSHTLLISPFLLSRSLTNSISPFYIFFIYLFLSFSAHFLFFSYFFFLFFLSFFLAVNSSKPNIPPPQLLKSSRRGSDVWGVKTISSSGYLLFNFRLFVIYTIIDFPPS</sequence>
<evidence type="ECO:0000313" key="3">
    <source>
        <dbReference type="Proteomes" id="UP000597762"/>
    </source>
</evidence>
<feature type="transmembrane region" description="Helical" evidence="1">
    <location>
        <begin position="20"/>
        <end position="43"/>
    </location>
</feature>
<dbReference type="EMBL" id="CAHIKZ030000748">
    <property type="protein sequence ID" value="CAE1236814.1"/>
    <property type="molecule type" value="Genomic_DNA"/>
</dbReference>
<name>A0A812BPG9_ACAPH</name>
<proteinExistence type="predicted"/>
<evidence type="ECO:0000313" key="2">
    <source>
        <dbReference type="EMBL" id="CAE1236814.1"/>
    </source>
</evidence>